<gene>
    <name evidence="2" type="ORF">Esi_0031_0077</name>
</gene>
<feature type="compositionally biased region" description="Low complexity" evidence="1">
    <location>
        <begin position="361"/>
        <end position="373"/>
    </location>
</feature>
<reference evidence="2 3" key="1">
    <citation type="journal article" date="2010" name="Nature">
        <title>The Ectocarpus genome and the independent evolution of multicellularity in brown algae.</title>
        <authorList>
            <person name="Cock J.M."/>
            <person name="Sterck L."/>
            <person name="Rouze P."/>
            <person name="Scornet D."/>
            <person name="Allen A.E."/>
            <person name="Amoutzias G."/>
            <person name="Anthouard V."/>
            <person name="Artiguenave F."/>
            <person name="Aury J.M."/>
            <person name="Badger J.H."/>
            <person name="Beszteri B."/>
            <person name="Billiau K."/>
            <person name="Bonnet E."/>
            <person name="Bothwell J.H."/>
            <person name="Bowler C."/>
            <person name="Boyen C."/>
            <person name="Brownlee C."/>
            <person name="Carrano C.J."/>
            <person name="Charrier B."/>
            <person name="Cho G.Y."/>
            <person name="Coelho S.M."/>
            <person name="Collen J."/>
            <person name="Corre E."/>
            <person name="Da Silva C."/>
            <person name="Delage L."/>
            <person name="Delaroque N."/>
            <person name="Dittami S.M."/>
            <person name="Doulbeau S."/>
            <person name="Elias M."/>
            <person name="Farnham G."/>
            <person name="Gachon C.M."/>
            <person name="Gschloessl B."/>
            <person name="Heesch S."/>
            <person name="Jabbari K."/>
            <person name="Jubin C."/>
            <person name="Kawai H."/>
            <person name="Kimura K."/>
            <person name="Kloareg B."/>
            <person name="Kupper F.C."/>
            <person name="Lang D."/>
            <person name="Le Bail A."/>
            <person name="Leblanc C."/>
            <person name="Lerouge P."/>
            <person name="Lohr M."/>
            <person name="Lopez P.J."/>
            <person name="Martens C."/>
            <person name="Maumus F."/>
            <person name="Michel G."/>
            <person name="Miranda-Saavedra D."/>
            <person name="Morales J."/>
            <person name="Moreau H."/>
            <person name="Motomura T."/>
            <person name="Nagasato C."/>
            <person name="Napoli C.A."/>
            <person name="Nelson D.R."/>
            <person name="Nyvall-Collen P."/>
            <person name="Peters A.F."/>
            <person name="Pommier C."/>
            <person name="Potin P."/>
            <person name="Poulain J."/>
            <person name="Quesneville H."/>
            <person name="Read B."/>
            <person name="Rensing S.A."/>
            <person name="Ritter A."/>
            <person name="Rousvoal S."/>
            <person name="Samanta M."/>
            <person name="Samson G."/>
            <person name="Schroeder D.C."/>
            <person name="Segurens B."/>
            <person name="Strittmatter M."/>
            <person name="Tonon T."/>
            <person name="Tregear J.W."/>
            <person name="Valentin K."/>
            <person name="von Dassow P."/>
            <person name="Yamagishi T."/>
            <person name="Van de Peer Y."/>
            <person name="Wincker P."/>
        </authorList>
    </citation>
    <scope>NUCLEOTIDE SEQUENCE [LARGE SCALE GENOMIC DNA]</scope>
    <source>
        <strain evidence="3">Ec32 / CCAP1310/4</strain>
    </source>
</reference>
<proteinExistence type="predicted"/>
<feature type="compositionally biased region" description="Basic and acidic residues" evidence="1">
    <location>
        <begin position="1377"/>
        <end position="1388"/>
    </location>
</feature>
<dbReference type="InterPro" id="IPR016024">
    <property type="entry name" value="ARM-type_fold"/>
</dbReference>
<feature type="compositionally biased region" description="Basic residues" evidence="1">
    <location>
        <begin position="1341"/>
        <end position="1356"/>
    </location>
</feature>
<sequence length="1415" mass="147656">MKPKRSTRVGSRRSAASNTRHLVSSSSLGQQVEALRTRADNLSVDDLREIGRQIELALPGEADLREVGLHRTVRAVLLPLVAQPGFAKKRKGYRQHLVHALAEAASGPVPPSALLPILRAKETGPAATDLTLEILQRIIRKADEGGGGGSIRSNDTSKNAVIDLLHHVVAEVVTSGVTKGGRRGAKGPPAHLISFLVNAFSTLPEYALVFAKDLLVLTESSSSPARKMSLAILASILGHGRELGAQCGGTILDPALAAVLRLSRSDGDATVRSSAFDSVAKFIGEVESTLYRQRLDDDDDTSSDLDDGTPSGDVLAHQQPRNTAETLTDDDSTGSGAGGGRGVTHGARATETMEMEIAPRGDGAANHAGDADACPLSEKRPSATARTPAACTQMGAMHGATSGRQSGEGDTPVTSRQHTTGHAHRETREAGAASEGNRGQRRKAKVSAGPWAVGGALQSSLSAAAEALLTDGSKAVRAKALACLLRILEVHGGTIKPRGASCENTTGDKAGSAAAPGVSSRVETILSAVAKGALAALEPLAGDNTGGPTIQASLNSTGGGGRHRKAADTARALLVLPCIESSPVDLVMCYARCRVAPGVGEGEAVGATEAKRALREIAQATFCADIRKLWKAVSVIMAADERRQGLEDGSANIDFADTTEGASFPLSEVLCEVLAGVDSGAIASLLCDALEAYAAEDEIAPRDRDGAAASAPVLLRTLALLAEATGHAKNGVDERNGARQPGGSSNRERLAGRSGQHGAGDEEEQLRTLAGSQGLFWRRLEQRMEDIERDKRGEETGGRGVEGDRGQLRRRGVGVSVEQYHGGGGGGHGHRSAASDTISELSELLRMFQLLATRSLLSPENGAALEALVFPAALSRRRACDYVRLIGVLARENASFIAAHIREQYSARCLSRPGEEESAENGEDDYMAGVSNREAMGAATTAEEGEEDGEEDELRENGSASAGGAADGDCGGARVGSRGDAQDEMQYRMAQQDGGKVEATVFREDVGQDRGATAAAGVSLPASSCPRALCTEALWALSEYAVLSAGLAAAEVLPLAERLASDTLEHPQVRNAAVGVLTRRELATDEIAAHACSLLEDENPCLRREVLVRLGQLIKESRCLFETYFTLDAEEAVKRKVLQRLVAVAREAAPGQGLESLGSALVRKVAEAGDSEAAFFLSLVPPTVNSFEAAEVAHRRGQLAQSPHGTISLVAAHFSRGAQRGAGSSLATTASIAGRGGGAPLSKAQALEMAARIGSLTSRVASASRSSRRAKVAAATATGAAARNTTPAARPRREKKTEQAAATQGGQGDDSGSDDDSLISVVECQRGGRYTGLRGSDNGARKKGGGSRKGSKKRRRDRETSRTRAGGAGGGKANAKANREKNDDRMDASVEDDGHEQGEEDEEEEEEDEEEQWQG</sequence>
<feature type="compositionally biased region" description="Gly residues" evidence="1">
    <location>
        <begin position="965"/>
        <end position="974"/>
    </location>
</feature>
<name>D8LKW2_ECTSI</name>
<evidence type="ECO:0000256" key="1">
    <source>
        <dbReference type="SAM" id="MobiDB-lite"/>
    </source>
</evidence>
<feature type="compositionally biased region" description="Basic residues" evidence="1">
    <location>
        <begin position="1"/>
        <end position="11"/>
    </location>
</feature>
<feature type="region of interest" description="Disordered" evidence="1">
    <location>
        <begin position="293"/>
        <end position="448"/>
    </location>
</feature>
<feature type="region of interest" description="Disordered" evidence="1">
    <location>
        <begin position="937"/>
        <end position="980"/>
    </location>
</feature>
<evidence type="ECO:0000313" key="2">
    <source>
        <dbReference type="EMBL" id="CBN80095.1"/>
    </source>
</evidence>
<accession>D8LKW2</accession>
<dbReference type="EMBL" id="FN649760">
    <property type="protein sequence ID" value="CBN80095.1"/>
    <property type="molecule type" value="Genomic_DNA"/>
</dbReference>
<dbReference type="SUPFAM" id="SSF48371">
    <property type="entry name" value="ARM repeat"/>
    <property type="match status" value="1"/>
</dbReference>
<feature type="region of interest" description="Disordered" evidence="1">
    <location>
        <begin position="729"/>
        <end position="764"/>
    </location>
</feature>
<evidence type="ECO:0000313" key="3">
    <source>
        <dbReference type="Proteomes" id="UP000002630"/>
    </source>
</evidence>
<feature type="compositionally biased region" description="Acidic residues" evidence="1">
    <location>
        <begin position="296"/>
        <end position="307"/>
    </location>
</feature>
<dbReference type="OrthoDB" id="10526750at2759"/>
<keyword evidence="3" id="KW-1185">Reference proteome</keyword>
<feature type="compositionally biased region" description="Acidic residues" evidence="1">
    <location>
        <begin position="1389"/>
        <end position="1415"/>
    </location>
</feature>
<protein>
    <submittedName>
        <fullName evidence="2">Uncharacterized protein</fullName>
    </submittedName>
</protein>
<organism evidence="2 3">
    <name type="scientific">Ectocarpus siliculosus</name>
    <name type="common">Brown alga</name>
    <name type="synonym">Conferva siliculosa</name>
    <dbReference type="NCBI Taxonomy" id="2880"/>
    <lineage>
        <taxon>Eukaryota</taxon>
        <taxon>Sar</taxon>
        <taxon>Stramenopiles</taxon>
        <taxon>Ochrophyta</taxon>
        <taxon>PX clade</taxon>
        <taxon>Phaeophyceae</taxon>
        <taxon>Ectocarpales</taxon>
        <taxon>Ectocarpaceae</taxon>
        <taxon>Ectocarpus</taxon>
    </lineage>
</organism>
<feature type="compositionally biased region" description="Polar residues" evidence="1">
    <location>
        <begin position="14"/>
        <end position="28"/>
    </location>
</feature>
<feature type="region of interest" description="Disordered" evidence="1">
    <location>
        <begin position="1261"/>
        <end position="1415"/>
    </location>
</feature>
<dbReference type="Proteomes" id="UP000002630">
    <property type="component" value="Unassembled WGS sequence"/>
</dbReference>
<dbReference type="InParanoid" id="D8LKW2"/>
<feature type="compositionally biased region" description="Acidic residues" evidence="1">
    <location>
        <begin position="943"/>
        <end position="954"/>
    </location>
</feature>
<feature type="region of interest" description="Disordered" evidence="1">
    <location>
        <begin position="1"/>
        <end position="28"/>
    </location>
</feature>
<feature type="compositionally biased region" description="Low complexity" evidence="1">
    <location>
        <begin position="1272"/>
        <end position="1289"/>
    </location>
</feature>